<keyword evidence="3" id="KW-1185">Reference proteome</keyword>
<evidence type="ECO:0000256" key="1">
    <source>
        <dbReference type="SAM" id="MobiDB-lite"/>
    </source>
</evidence>
<dbReference type="Proteomes" id="UP000006461">
    <property type="component" value="Chromosome"/>
</dbReference>
<dbReference type="HOGENOM" id="CLU_1832891_0_0_11"/>
<accession>I4EYS3</accession>
<feature type="compositionally biased region" description="Gly residues" evidence="1">
    <location>
        <begin position="7"/>
        <end position="16"/>
    </location>
</feature>
<dbReference type="STRING" id="477641.MODMU_3111"/>
<feature type="compositionally biased region" description="Basic and acidic residues" evidence="1">
    <location>
        <begin position="86"/>
        <end position="109"/>
    </location>
</feature>
<evidence type="ECO:0000313" key="3">
    <source>
        <dbReference type="Proteomes" id="UP000006461"/>
    </source>
</evidence>
<protein>
    <submittedName>
        <fullName evidence="2">Uncharacterized protein</fullName>
    </submittedName>
</protein>
<organism evidence="2 3">
    <name type="scientific">Modestobacter italicus (strain DSM 44449 / CECT 9708 / BC 501)</name>
    <dbReference type="NCBI Taxonomy" id="2732864"/>
    <lineage>
        <taxon>Bacteria</taxon>
        <taxon>Bacillati</taxon>
        <taxon>Actinomycetota</taxon>
        <taxon>Actinomycetes</taxon>
        <taxon>Geodermatophilales</taxon>
        <taxon>Geodermatophilaceae</taxon>
        <taxon>Modestobacter</taxon>
    </lineage>
</organism>
<reference evidence="2 3" key="1">
    <citation type="journal article" date="2012" name="J. Bacteriol.">
        <title>Genome Sequence of Radiation-Resistant Modestobacter marinus Strain BC501, a Representative Actinobacterium That Thrives on Calcareous Stone Surfaces.</title>
        <authorList>
            <person name="Normand P."/>
            <person name="Gury J."/>
            <person name="Pujic P."/>
            <person name="Chouaia B."/>
            <person name="Crotti E."/>
            <person name="Brusetti L."/>
            <person name="Daffonchio D."/>
            <person name="Vacherie B."/>
            <person name="Barbe V."/>
            <person name="Medigue C."/>
            <person name="Calteau A."/>
            <person name="Ghodhbane-Gtari F."/>
            <person name="Essoussi I."/>
            <person name="Nouioui I."/>
            <person name="Abbassi-Ghozzi I."/>
            <person name="Gtari M."/>
        </authorList>
    </citation>
    <scope>NUCLEOTIDE SEQUENCE [LARGE SCALE GENOMIC DNA]</scope>
    <source>
        <strain evidence="3">BC 501</strain>
    </source>
</reference>
<dbReference type="KEGG" id="mmar:MODMU_3111"/>
<dbReference type="EMBL" id="FO203431">
    <property type="protein sequence ID" value="CCH88536.1"/>
    <property type="molecule type" value="Genomic_DNA"/>
</dbReference>
<feature type="compositionally biased region" description="Basic residues" evidence="1">
    <location>
        <begin position="21"/>
        <end position="39"/>
    </location>
</feature>
<proteinExistence type="predicted"/>
<dbReference type="AlphaFoldDB" id="I4EYS3"/>
<evidence type="ECO:0000313" key="2">
    <source>
        <dbReference type="EMBL" id="CCH88536.1"/>
    </source>
</evidence>
<feature type="region of interest" description="Disordered" evidence="1">
    <location>
        <begin position="1"/>
        <end position="140"/>
    </location>
</feature>
<gene>
    <name evidence="2" type="ordered locus">MODMU_3111</name>
</gene>
<feature type="compositionally biased region" description="Basic and acidic residues" evidence="1">
    <location>
        <begin position="49"/>
        <end position="58"/>
    </location>
</feature>
<sequence length="140" mass="15536">MLRQHCGAGGSGGLGLEGRSPVRRAGHSHRVVVSTRRHVGTSAARRTHRTFEVHEKPYHLVVTPHGQSPLSGVTPRGGDVTVNVSPERRGHRTDAGGRPDVPRPHDRRQLAGARRPTRRRRRPSLLGGDRTRPRRAPHRR</sequence>
<name>I4EYS3_MODI5</name>